<gene>
    <name evidence="15" type="ORF">IAC72_01100</name>
</gene>
<evidence type="ECO:0000313" key="16">
    <source>
        <dbReference type="Proteomes" id="UP000886852"/>
    </source>
</evidence>
<dbReference type="SUPFAM" id="SSF51735">
    <property type="entry name" value="NAD(P)-binding Rossmann-fold domains"/>
    <property type="match status" value="1"/>
</dbReference>
<evidence type="ECO:0000256" key="13">
    <source>
        <dbReference type="PIRSR" id="PIRSR025648-1"/>
    </source>
</evidence>
<dbReference type="PIRSF" id="PIRSF025648">
    <property type="entry name" value="DDH"/>
    <property type="match status" value="1"/>
</dbReference>
<evidence type="ECO:0000256" key="12">
    <source>
        <dbReference type="PIRNR" id="PIRNR025648"/>
    </source>
</evidence>
<evidence type="ECO:0000256" key="5">
    <source>
        <dbReference type="ARBA" id="ARBA00021654"/>
    </source>
</evidence>
<reference evidence="15" key="2">
    <citation type="journal article" date="2021" name="PeerJ">
        <title>Extensive microbial diversity within the chicken gut microbiome revealed by metagenomics and culture.</title>
        <authorList>
            <person name="Gilroy R."/>
            <person name="Ravi A."/>
            <person name="Getino M."/>
            <person name="Pursley I."/>
            <person name="Horton D.L."/>
            <person name="Alikhan N.F."/>
            <person name="Baker D."/>
            <person name="Gharbi K."/>
            <person name="Hall N."/>
            <person name="Watson M."/>
            <person name="Adriaenssens E.M."/>
            <person name="Foster-Nyarko E."/>
            <person name="Jarju S."/>
            <person name="Secka A."/>
            <person name="Antonio M."/>
            <person name="Oren A."/>
            <person name="Chaudhuri R.R."/>
            <person name="La Ragione R."/>
            <person name="Hildebrand F."/>
            <person name="Pallen M.J."/>
        </authorList>
    </citation>
    <scope>NUCLEOTIDE SEQUENCE</scope>
    <source>
        <strain evidence="15">ChiHjej12B11-7776</strain>
    </source>
</reference>
<evidence type="ECO:0000256" key="7">
    <source>
        <dbReference type="ARBA" id="ARBA00022857"/>
    </source>
</evidence>
<dbReference type="GO" id="GO:0000166">
    <property type="term" value="F:nucleotide binding"/>
    <property type="evidence" value="ECO:0007669"/>
    <property type="project" value="UniProtKB-KW"/>
</dbReference>
<feature type="binding site" evidence="13">
    <location>
        <position position="244"/>
    </location>
    <ligand>
        <name>substrate</name>
    </ligand>
</feature>
<dbReference type="InterPro" id="IPR036291">
    <property type="entry name" value="NAD(P)-bd_dom_sf"/>
</dbReference>
<name>A0A9D1MW48_9BACT</name>
<keyword evidence="6 12" id="KW-0028">Amino-acid biosynthesis</keyword>
<evidence type="ECO:0000256" key="1">
    <source>
        <dbReference type="ARBA" id="ARBA00004896"/>
    </source>
</evidence>
<keyword evidence="8 12" id="KW-0220">Diaminopimelate biosynthesis</keyword>
<dbReference type="InterPro" id="IPR010190">
    <property type="entry name" value="Diaminopimelate_DH_Ddh"/>
</dbReference>
<organism evidence="15 16">
    <name type="scientific">Candidatus Fimimonas merdipullorum</name>
    <dbReference type="NCBI Taxonomy" id="2840822"/>
    <lineage>
        <taxon>Bacteria</taxon>
        <taxon>Pseudomonadati</taxon>
        <taxon>Myxococcota</taxon>
        <taxon>Myxococcia</taxon>
        <taxon>Myxococcales</taxon>
        <taxon>Cystobacterineae</taxon>
        <taxon>Myxococcaceae</taxon>
        <taxon>Myxococcaceae incertae sedis</taxon>
        <taxon>Candidatus Fimimonas</taxon>
    </lineage>
</organism>
<evidence type="ECO:0000256" key="4">
    <source>
        <dbReference type="ARBA" id="ARBA00012080"/>
    </source>
</evidence>
<evidence type="ECO:0000256" key="11">
    <source>
        <dbReference type="ARBA" id="ARBA00052023"/>
    </source>
</evidence>
<accession>A0A9D1MW48</accession>
<comment type="caution">
    <text evidence="15">The sequence shown here is derived from an EMBL/GenBank/DDBJ whole genome shotgun (WGS) entry which is preliminary data.</text>
</comment>
<feature type="binding site" evidence="13">
    <location>
        <begin position="38"/>
        <end position="40"/>
    </location>
    <ligand>
        <name>NADP(+)</name>
        <dbReference type="ChEBI" id="CHEBI:58349"/>
    </ligand>
</feature>
<proteinExistence type="inferred from homology"/>
<feature type="binding site" evidence="13">
    <location>
        <begin position="14"/>
        <end position="17"/>
    </location>
    <ligand>
        <name>NADP(+)</name>
        <dbReference type="ChEBI" id="CHEBI:58349"/>
    </ligand>
</feature>
<comment type="subunit">
    <text evidence="3 12">Homodimer.</text>
</comment>
<feature type="binding site" evidence="13">
    <location>
        <begin position="87"/>
        <end position="89"/>
    </location>
    <ligand>
        <name>NADP(+)</name>
        <dbReference type="ChEBI" id="CHEBI:58349"/>
    </ligand>
</feature>
<feature type="domain" description="Meso-diaminopimelate D-dehydrogenase C-terminal" evidence="14">
    <location>
        <begin position="170"/>
        <end position="229"/>
    </location>
</feature>
<feature type="binding site" evidence="13">
    <location>
        <begin position="114"/>
        <end position="118"/>
    </location>
    <ligand>
        <name>NADP(+)</name>
        <dbReference type="ChEBI" id="CHEBI:58349"/>
    </ligand>
</feature>
<dbReference type="AlphaFoldDB" id="A0A9D1MW48"/>
<dbReference type="GO" id="GO:0009089">
    <property type="term" value="P:lysine biosynthetic process via diaminopimelate"/>
    <property type="evidence" value="ECO:0007669"/>
    <property type="project" value="UniProtKB-UniRule"/>
</dbReference>
<protein>
    <recommendedName>
        <fullName evidence="5 12">Meso-diaminopimelate D-dehydrogenase</fullName>
        <shortName evidence="12">DAPDH</shortName>
        <shortName evidence="12">Meso-DAP dehydrogenase</shortName>
        <ecNumber evidence="4 12">1.4.1.16</ecNumber>
    </recommendedName>
</protein>
<evidence type="ECO:0000256" key="8">
    <source>
        <dbReference type="ARBA" id="ARBA00022915"/>
    </source>
</evidence>
<dbReference type="EMBL" id="DVOC01000020">
    <property type="protein sequence ID" value="HIU90599.1"/>
    <property type="molecule type" value="Genomic_DNA"/>
</dbReference>
<evidence type="ECO:0000259" key="14">
    <source>
        <dbReference type="Pfam" id="PF16654"/>
    </source>
</evidence>
<dbReference type="Pfam" id="PF16654">
    <property type="entry name" value="DAPDH_C"/>
    <property type="match status" value="2"/>
</dbReference>
<keyword evidence="7 12" id="KW-0521">NADP</keyword>
<evidence type="ECO:0000313" key="15">
    <source>
        <dbReference type="EMBL" id="HIU90599.1"/>
    </source>
</evidence>
<dbReference type="Proteomes" id="UP000886852">
    <property type="component" value="Unassembled WGS sequence"/>
</dbReference>
<keyword evidence="10 12" id="KW-0457">Lysine biosynthesis</keyword>
<comment type="function">
    <text evidence="12">Catalyzes the reversible NADPH-dependent reductive amination of L-2-amino-6-oxopimelate, the acyclic form of L-tetrahydrodipicolinate, to generate the meso compound, D,L-2,6-diaminopimelate.</text>
</comment>
<evidence type="ECO:0000256" key="2">
    <source>
        <dbReference type="ARBA" id="ARBA00007442"/>
    </source>
</evidence>
<dbReference type="InterPro" id="IPR032094">
    <property type="entry name" value="Meso-DAP_DH_C"/>
</dbReference>
<feature type="binding site" evidence="13">
    <location>
        <position position="163"/>
    </location>
    <ligand>
        <name>substrate</name>
    </ligand>
</feature>
<reference evidence="15" key="1">
    <citation type="submission" date="2020-10" db="EMBL/GenBank/DDBJ databases">
        <authorList>
            <person name="Gilroy R."/>
        </authorList>
    </citation>
    <scope>NUCLEOTIDE SEQUENCE</scope>
    <source>
        <strain evidence="15">ChiHjej12B11-7776</strain>
    </source>
</reference>
<evidence type="ECO:0000256" key="9">
    <source>
        <dbReference type="ARBA" id="ARBA00023002"/>
    </source>
</evidence>
<evidence type="ECO:0000256" key="10">
    <source>
        <dbReference type="ARBA" id="ARBA00023154"/>
    </source>
</evidence>
<dbReference type="GO" id="GO:0047850">
    <property type="term" value="F:diaminopimelate dehydrogenase activity"/>
    <property type="evidence" value="ECO:0007669"/>
    <property type="project" value="UniProtKB-UniRule"/>
</dbReference>
<dbReference type="Gene3D" id="3.40.50.720">
    <property type="entry name" value="NAD(P)-binding Rossmann-like Domain"/>
    <property type="match status" value="1"/>
</dbReference>
<evidence type="ECO:0000256" key="3">
    <source>
        <dbReference type="ARBA" id="ARBA00011738"/>
    </source>
</evidence>
<dbReference type="EC" id="1.4.1.16" evidence="4 12"/>
<feature type="binding site" evidence="13">
    <location>
        <position position="138"/>
    </location>
    <ligand>
        <name>substrate</name>
    </ligand>
</feature>
<keyword evidence="13" id="KW-0547">Nucleotide-binding</keyword>
<comment type="similarity">
    <text evidence="2 12">Belongs to the diaminopimelate dehydrogenase family.</text>
</comment>
<dbReference type="SUPFAM" id="SSF55347">
    <property type="entry name" value="Glyceraldehyde-3-phosphate dehydrogenase-like, C-terminal domain"/>
    <property type="match status" value="1"/>
</dbReference>
<dbReference type="Gene3D" id="3.30.360.10">
    <property type="entry name" value="Dihydrodipicolinate Reductase, domain 2"/>
    <property type="match status" value="1"/>
</dbReference>
<comment type="pathway">
    <text evidence="1 12">Amino-acid biosynthesis; L-lysine biosynthesis via DAP pathway; DL-2,6-diaminopimelate from (S)-tetrahydrodipicolinate: step 1/1.</text>
</comment>
<feature type="binding site" evidence="13">
    <location>
        <position position="173"/>
    </location>
    <ligand>
        <name>substrate</name>
    </ligand>
</feature>
<evidence type="ECO:0000256" key="6">
    <source>
        <dbReference type="ARBA" id="ARBA00022605"/>
    </source>
</evidence>
<feature type="domain" description="Meso-diaminopimelate D-dehydrogenase C-terminal" evidence="14">
    <location>
        <begin position="115"/>
        <end position="166"/>
    </location>
</feature>
<keyword evidence="9 12" id="KW-0560">Oxidoreductase</keyword>
<dbReference type="CDD" id="cd02270">
    <property type="entry name" value="meso-DAPDH_N"/>
    <property type="match status" value="1"/>
</dbReference>
<sequence length="285" mass="31152">MSEKKMIKAAIAGYGNLGKSLRRAIENSDDYALVGIFSRRSLNLPLYLPLGGAAAYANCIDVLFLAFESSSLPTLAPAVKYFDTVDSFDIHQKAEEYAQRLNEVKPNTLSLYGAGWDPGLLSIIRSAATLCGKPVTTWGKGVSQGHSNALRRINGVTDGVEVTLPVGLGKHKRLCYVCCDKALQERIEGEIRQIPCYFEGQDVEVRFCTKQQVERIKREGSHAGRVTASTPICSADFLLKTQSNTDLTAAIMLTYGKVLTKLKAEGKRGAFSVLDIPLRYLGNLL</sequence>
<dbReference type="GO" id="GO:0019877">
    <property type="term" value="P:diaminopimelate biosynthetic process"/>
    <property type="evidence" value="ECO:0007669"/>
    <property type="project" value="UniProtKB-UniRule"/>
</dbReference>
<comment type="catalytic activity">
    <reaction evidence="11 12">
        <text>meso-2,6-diaminopimelate + NADP(+) + H2O = (S)-2-amino-6-oxoheptanedioate + NH4(+) + NADPH + H(+)</text>
        <dbReference type="Rhea" id="RHEA:13561"/>
        <dbReference type="ChEBI" id="CHEBI:15377"/>
        <dbReference type="ChEBI" id="CHEBI:15378"/>
        <dbReference type="ChEBI" id="CHEBI:28938"/>
        <dbReference type="ChEBI" id="CHEBI:57783"/>
        <dbReference type="ChEBI" id="CHEBI:57791"/>
        <dbReference type="ChEBI" id="CHEBI:58349"/>
        <dbReference type="ChEBI" id="CHEBI:58556"/>
        <dbReference type="EC" id="1.4.1.16"/>
    </reaction>
</comment>